<keyword evidence="5" id="KW-1185">Reference proteome</keyword>
<evidence type="ECO:0000313" key="5">
    <source>
        <dbReference type="Proteomes" id="UP001151582"/>
    </source>
</evidence>
<keyword evidence="3" id="KW-0732">Signal</keyword>
<sequence length="603" mass="67830">MARPVHGGLRRVLGLLLVLLLSLAHSSQAWLYLTNSTTNETTLHRSFDYEGDIAEPYDITGVIVPIPVGSDCAISVPAREWDPSQFDQPFVNGTDPNTINSTLLLITRWPLEGVECINYGPIMHEMSDIIRTLETDKGYPPVRVLLFTAVADEATNFGSINNEYYTSYYDDKPANVNVAYVGNDFGTLLHTEAMNATVPILAQVIQDMGVWNEFRQSGIQVAMKVLNYLINVPVLAFAVYYTARWIYRYRIWWDRRLLILLAIVFFLIGTMLTPLGTMYGPEKIITRYVCWTMGFGSYAWVLLSWSNIIRKIQRPRFWWFLIGLVYLEFALFIVHAILNCAYSVHATHGTQNASTLLNTVILPPVLVLKGIVFCIYGILFLRFIRKHSGYDKLRPTFRKLTHLTYATLLGFIFFAVCSSLSNPYFDTIIWITPFRNIGCTVTSASLSAIIMVVLRVHEAQPHAVNPPSMPSQDRGTGTGASRTLVTTSSHVDDYDKPMSPLPTEKKFSYEAPPTATFQPLPYDSRPSGEAYRMEPMPSPSFPLSQTPPNTGSLRPYTRPTDRTISLRPLSTHDPVIPDTSVWSHSPLGSPTDIEKPSSVSKYL</sequence>
<keyword evidence="2" id="KW-0472">Membrane</keyword>
<dbReference type="OrthoDB" id="5560787at2759"/>
<dbReference type="AlphaFoldDB" id="A0A9W8B3H9"/>
<feature type="transmembrane region" description="Helical" evidence="2">
    <location>
        <begin position="317"/>
        <end position="338"/>
    </location>
</feature>
<feature type="chain" id="PRO_5040776353" evidence="3">
    <location>
        <begin position="30"/>
        <end position="603"/>
    </location>
</feature>
<evidence type="ECO:0000256" key="1">
    <source>
        <dbReference type="SAM" id="MobiDB-lite"/>
    </source>
</evidence>
<proteinExistence type="predicted"/>
<feature type="transmembrane region" description="Helical" evidence="2">
    <location>
        <begin position="225"/>
        <end position="246"/>
    </location>
</feature>
<feature type="region of interest" description="Disordered" evidence="1">
    <location>
        <begin position="463"/>
        <end position="603"/>
    </location>
</feature>
<protein>
    <submittedName>
        <fullName evidence="4">Uncharacterized protein</fullName>
    </submittedName>
</protein>
<evidence type="ECO:0000256" key="2">
    <source>
        <dbReference type="SAM" id="Phobius"/>
    </source>
</evidence>
<feature type="transmembrane region" description="Helical" evidence="2">
    <location>
        <begin position="402"/>
        <end position="421"/>
    </location>
</feature>
<gene>
    <name evidence="4" type="ORF">H4R34_004792</name>
</gene>
<dbReference type="EMBL" id="JANBQB010000683">
    <property type="protein sequence ID" value="KAJ1974232.1"/>
    <property type="molecule type" value="Genomic_DNA"/>
</dbReference>
<reference evidence="4" key="1">
    <citation type="submission" date="2022-07" db="EMBL/GenBank/DDBJ databases">
        <title>Phylogenomic reconstructions and comparative analyses of Kickxellomycotina fungi.</title>
        <authorList>
            <person name="Reynolds N.K."/>
            <person name="Stajich J.E."/>
            <person name="Barry K."/>
            <person name="Grigoriev I.V."/>
            <person name="Crous P."/>
            <person name="Smith M.E."/>
        </authorList>
    </citation>
    <scope>NUCLEOTIDE SEQUENCE</scope>
    <source>
        <strain evidence="4">RSA 567</strain>
    </source>
</reference>
<keyword evidence="2" id="KW-1133">Transmembrane helix</keyword>
<name>A0A9W8B3H9_9FUNG</name>
<feature type="compositionally biased region" description="Polar residues" evidence="1">
    <location>
        <begin position="541"/>
        <end position="552"/>
    </location>
</feature>
<evidence type="ECO:0000313" key="4">
    <source>
        <dbReference type="EMBL" id="KAJ1974232.1"/>
    </source>
</evidence>
<feature type="compositionally biased region" description="Polar residues" evidence="1">
    <location>
        <begin position="470"/>
        <end position="489"/>
    </location>
</feature>
<accession>A0A9W8B3H9</accession>
<feature type="transmembrane region" description="Helical" evidence="2">
    <location>
        <begin position="361"/>
        <end position="381"/>
    </location>
</feature>
<keyword evidence="2" id="KW-0812">Transmembrane</keyword>
<comment type="caution">
    <text evidence="4">The sequence shown here is derived from an EMBL/GenBank/DDBJ whole genome shotgun (WGS) entry which is preliminary data.</text>
</comment>
<feature type="signal peptide" evidence="3">
    <location>
        <begin position="1"/>
        <end position="29"/>
    </location>
</feature>
<feature type="transmembrane region" description="Helical" evidence="2">
    <location>
        <begin position="258"/>
        <end position="279"/>
    </location>
</feature>
<organism evidence="4 5">
    <name type="scientific">Dimargaris verticillata</name>
    <dbReference type="NCBI Taxonomy" id="2761393"/>
    <lineage>
        <taxon>Eukaryota</taxon>
        <taxon>Fungi</taxon>
        <taxon>Fungi incertae sedis</taxon>
        <taxon>Zoopagomycota</taxon>
        <taxon>Kickxellomycotina</taxon>
        <taxon>Dimargaritomycetes</taxon>
        <taxon>Dimargaritales</taxon>
        <taxon>Dimargaritaceae</taxon>
        <taxon>Dimargaris</taxon>
    </lineage>
</organism>
<feature type="transmembrane region" description="Helical" evidence="2">
    <location>
        <begin position="285"/>
        <end position="305"/>
    </location>
</feature>
<dbReference type="Proteomes" id="UP001151582">
    <property type="component" value="Unassembled WGS sequence"/>
</dbReference>
<evidence type="ECO:0000256" key="3">
    <source>
        <dbReference type="SAM" id="SignalP"/>
    </source>
</evidence>